<sequence>MNWKFLKKMGLYLIAIMFIVGCSEEDVNDPLESNSEKPGQVTDIMVENLAGKAKLSYTLPKDQDLLYIQADYVLENGREMNVKSSYYNSSLILEGFSGNSEVDISVTTVNRSEVQSDPVMITIAPNLAPIFDIYESLEVSPAFGGIYISADNPDREDIAILVMEEDEYGDWVTLGNSVYTSTNEVKSTLRGMDTINKKFAIAVRDRWLNYTDTLFAEVKPLFEEAIPKTGYRGVRLPNDAPFHPSTSLEGLWNGNSWDWPQIYLTASTYTASNHIFTFDMGVQAKLSRIVIWDYPEYFNDRSYYYLACPKRFRIYGSDVLETSGDLSKWTLLGEYEEVKPSGLPYGQQTNEDFETARSGFSWDIPIDMPKVRYIRIENLENWAGGKQFAIAELQAYGNSQ</sequence>
<proteinExistence type="predicted"/>
<dbReference type="Pfam" id="PF16391">
    <property type="entry name" value="DUF5000"/>
    <property type="match status" value="1"/>
</dbReference>
<feature type="domain" description="DUF5000" evidence="2">
    <location>
        <begin position="252"/>
        <end position="397"/>
    </location>
</feature>
<dbReference type="InterPro" id="IPR032164">
    <property type="entry name" value="DUF5000"/>
</dbReference>
<comment type="caution">
    <text evidence="4">The sequence shown here is derived from an EMBL/GenBank/DDBJ whole genome shotgun (WGS) entry which is preliminary data.</text>
</comment>
<organism evidence="4 5">
    <name type="scientific">Leeuwenhoekiella marinoflava</name>
    <dbReference type="NCBI Taxonomy" id="988"/>
    <lineage>
        <taxon>Bacteria</taxon>
        <taxon>Pseudomonadati</taxon>
        <taxon>Bacteroidota</taxon>
        <taxon>Flavobacteriia</taxon>
        <taxon>Flavobacteriales</taxon>
        <taxon>Flavobacteriaceae</taxon>
        <taxon>Leeuwenhoekiella</taxon>
    </lineage>
</organism>
<dbReference type="InterPro" id="IPR008979">
    <property type="entry name" value="Galactose-bd-like_sf"/>
</dbReference>
<dbReference type="InterPro" id="IPR032527">
    <property type="entry name" value="DUF4959"/>
</dbReference>
<reference evidence="4 5" key="1">
    <citation type="submission" date="2018-07" db="EMBL/GenBank/DDBJ databases">
        <title>Leeuwenhoekiella genomics.</title>
        <authorList>
            <person name="Tahon G."/>
            <person name="Willems A."/>
        </authorList>
    </citation>
    <scope>NUCLEOTIDE SEQUENCE [LARGE SCALE GENOMIC DNA]</scope>
    <source>
        <strain evidence="4 5">LMG 1345</strain>
    </source>
</reference>
<evidence type="ECO:0008006" key="6">
    <source>
        <dbReference type="Google" id="ProtNLM"/>
    </source>
</evidence>
<evidence type="ECO:0000259" key="3">
    <source>
        <dbReference type="Pfam" id="PF17166"/>
    </source>
</evidence>
<evidence type="ECO:0000313" key="5">
    <source>
        <dbReference type="Proteomes" id="UP000290608"/>
    </source>
</evidence>
<dbReference type="Gene3D" id="2.60.120.260">
    <property type="entry name" value="Galactose-binding domain-like"/>
    <property type="match status" value="1"/>
</dbReference>
<dbReference type="EMBL" id="QOVL01000016">
    <property type="protein sequence ID" value="RXG27175.1"/>
    <property type="molecule type" value="Genomic_DNA"/>
</dbReference>
<evidence type="ECO:0000313" key="4">
    <source>
        <dbReference type="EMBL" id="RXG27175.1"/>
    </source>
</evidence>
<feature type="domain" description="DUF4959" evidence="1">
    <location>
        <begin position="20"/>
        <end position="125"/>
    </location>
</feature>
<evidence type="ECO:0000259" key="1">
    <source>
        <dbReference type="Pfam" id="PF16323"/>
    </source>
</evidence>
<name>A0A4Q0PIT4_9FLAO</name>
<dbReference type="Proteomes" id="UP000290608">
    <property type="component" value="Unassembled WGS sequence"/>
</dbReference>
<protein>
    <recommendedName>
        <fullName evidence="6">F5/8 type C domain-containing protein</fullName>
    </recommendedName>
</protein>
<gene>
    <name evidence="4" type="ORF">DSL99_2967</name>
</gene>
<dbReference type="AlphaFoldDB" id="A0A4Q0PIT4"/>
<dbReference type="Pfam" id="PF16323">
    <property type="entry name" value="DUF4959"/>
    <property type="match status" value="1"/>
</dbReference>
<accession>A0A4Q0PIT4</accession>
<dbReference type="SUPFAM" id="SSF49785">
    <property type="entry name" value="Galactose-binding domain-like"/>
    <property type="match status" value="1"/>
</dbReference>
<evidence type="ECO:0000259" key="2">
    <source>
        <dbReference type="Pfam" id="PF16391"/>
    </source>
</evidence>
<dbReference type="InterPro" id="IPR033431">
    <property type="entry name" value="DUF5126"/>
</dbReference>
<dbReference type="STRING" id="1122159.SAMN02745246_03363"/>
<feature type="domain" description="DUF5126" evidence="3">
    <location>
        <begin position="128"/>
        <end position="229"/>
    </location>
</feature>
<dbReference type="PROSITE" id="PS51257">
    <property type="entry name" value="PROKAR_LIPOPROTEIN"/>
    <property type="match status" value="1"/>
</dbReference>
<dbReference type="RefSeq" id="WP_073100426.1">
    <property type="nucleotide sequence ID" value="NZ_QOVL01000016.1"/>
</dbReference>
<dbReference type="Pfam" id="PF17166">
    <property type="entry name" value="DUF5126"/>
    <property type="match status" value="1"/>
</dbReference>